<dbReference type="GO" id="GO:0046872">
    <property type="term" value="F:metal ion binding"/>
    <property type="evidence" value="ECO:0007669"/>
    <property type="project" value="UniProtKB-KW"/>
</dbReference>
<dbReference type="Proteomes" id="UP000306050">
    <property type="component" value="Chromosome SGRAM_1"/>
</dbReference>
<dbReference type="Gene3D" id="1.10.357.90">
    <property type="match status" value="1"/>
</dbReference>
<dbReference type="GO" id="GO:0003720">
    <property type="term" value="F:telomerase activity"/>
    <property type="evidence" value="ECO:0007669"/>
    <property type="project" value="InterPro"/>
</dbReference>
<keyword evidence="1" id="KW-0695">RNA-directed DNA polymerase</keyword>
<dbReference type="InterPro" id="IPR049139">
    <property type="entry name" value="TERT_C"/>
</dbReference>
<dbReference type="Pfam" id="PF21399">
    <property type="entry name" value="TERT_C"/>
    <property type="match status" value="1"/>
</dbReference>
<evidence type="ECO:0000313" key="3">
    <source>
        <dbReference type="EMBL" id="TKY90997.1"/>
    </source>
</evidence>
<comment type="catalytic activity">
    <reaction evidence="1">
        <text>DNA(n) + a 2'-deoxyribonucleoside 5'-triphosphate = DNA(n+1) + diphosphate</text>
        <dbReference type="Rhea" id="RHEA:22508"/>
        <dbReference type="Rhea" id="RHEA-COMP:17339"/>
        <dbReference type="Rhea" id="RHEA-COMP:17340"/>
        <dbReference type="ChEBI" id="CHEBI:33019"/>
        <dbReference type="ChEBI" id="CHEBI:61560"/>
        <dbReference type="ChEBI" id="CHEBI:173112"/>
        <dbReference type="EC" id="2.7.7.49"/>
    </reaction>
</comment>
<dbReference type="CDD" id="cd01648">
    <property type="entry name" value="TERT"/>
    <property type="match status" value="1"/>
</dbReference>
<comment type="function">
    <text evidence="1">Telomerase is a ribonucleoprotein enzyme essential for the replication of chromosome termini in most eukaryotes. It elongates telomeres. It is a reverse transcriptase that adds simple sequence repeats to chromosome ends by copying a template sequence within the RNA component of the enzyme.</text>
</comment>
<keyword evidence="1" id="KW-0808">Transferase</keyword>
<keyword evidence="1" id="KW-0548">Nucleotidyltransferase</keyword>
<dbReference type="OrthoDB" id="289721at2759"/>
<dbReference type="GO" id="GO:0070034">
    <property type="term" value="F:telomerase RNA binding"/>
    <property type="evidence" value="ECO:0007669"/>
    <property type="project" value="TreeGrafter"/>
</dbReference>
<keyword evidence="1" id="KW-0460">Magnesium</keyword>
<gene>
    <name evidence="3" type="ORF">EX895_000996</name>
</gene>
<dbReference type="GeneID" id="40723891"/>
<keyword evidence="4" id="KW-1185">Reference proteome</keyword>
<keyword evidence="1" id="KW-0158">Chromosome</keyword>
<dbReference type="PANTHER" id="PTHR12066:SF0">
    <property type="entry name" value="TELOMERASE REVERSE TRANSCRIPTASE"/>
    <property type="match status" value="1"/>
</dbReference>
<proteinExistence type="inferred from homology"/>
<evidence type="ECO:0000256" key="1">
    <source>
        <dbReference type="RuleBase" id="RU365061"/>
    </source>
</evidence>
<keyword evidence="1" id="KW-0539">Nucleus</keyword>
<keyword evidence="1" id="KW-0479">Metal-binding</keyword>
<dbReference type="GO" id="GO:0000781">
    <property type="term" value="C:chromosome, telomeric region"/>
    <property type="evidence" value="ECO:0007669"/>
    <property type="project" value="UniProtKB-SubCell"/>
</dbReference>
<dbReference type="PROSITE" id="PS50878">
    <property type="entry name" value="RT_POL"/>
    <property type="match status" value="1"/>
</dbReference>
<dbReference type="Gene3D" id="3.30.70.2630">
    <property type="match status" value="1"/>
</dbReference>
<sequence length="328" mass="36564">MEARDAFLSSLASGGSSKRHSLLMRYTDDFLLITTSKRVATKFYTVMRDGHPDYGCFISPEKTLTNFDLLDTMSAAGPLVPRIYSDDFAWCGLTLNTRDLGVSTDLARYAGLDMRDTLTVEYSRRPGAALVEKMITSVKSRCHVLFTDTSLNGSRRVYANVYASFLVAALKFAAYLGELRRFKVVFRAEFLFGAIQRLVRFTSRYIGSRVASARAKLYALGSTKDRRSGRGRRGKAWRVSCALQPRYVHWLGYSAFQSVLSPHAARKTKHGGANLRSPNYRSLDAVTRKALVSLIETCAMHSCYSAARRRLASVAASALNEARKSLQI</sequence>
<protein>
    <recommendedName>
        <fullName evidence="1">Telomerase reverse transcriptase</fullName>
        <ecNumber evidence="1">2.7.7.49</ecNumber>
    </recommendedName>
    <alternativeName>
        <fullName evidence="1">Telomerase catalytic subunit</fullName>
    </alternativeName>
</protein>
<evidence type="ECO:0000313" key="4">
    <source>
        <dbReference type="Proteomes" id="UP000306050"/>
    </source>
</evidence>
<dbReference type="PANTHER" id="PTHR12066">
    <property type="entry name" value="TELOMERASE REVERSE TRANSCRIPTASE"/>
    <property type="match status" value="1"/>
</dbReference>
<comment type="subcellular location">
    <subcellularLocation>
        <location evidence="1">Nucleus</location>
    </subcellularLocation>
    <subcellularLocation>
        <location evidence="1">Chromosome</location>
        <location evidence="1">Telomere</location>
    </subcellularLocation>
</comment>
<organism evidence="3 4">
    <name type="scientific">Sporisorium graminicola</name>
    <dbReference type="NCBI Taxonomy" id="280036"/>
    <lineage>
        <taxon>Eukaryota</taxon>
        <taxon>Fungi</taxon>
        <taxon>Dikarya</taxon>
        <taxon>Basidiomycota</taxon>
        <taxon>Ustilaginomycotina</taxon>
        <taxon>Ustilaginomycetes</taxon>
        <taxon>Ustilaginales</taxon>
        <taxon>Ustilaginaceae</taxon>
        <taxon>Sporisorium</taxon>
    </lineage>
</organism>
<dbReference type="AlphaFoldDB" id="A0A4U7L2M2"/>
<dbReference type="GO" id="GO:0007004">
    <property type="term" value="P:telomere maintenance via telomerase"/>
    <property type="evidence" value="ECO:0007669"/>
    <property type="project" value="TreeGrafter"/>
</dbReference>
<dbReference type="KEGG" id="sgra:EX895_000996"/>
<name>A0A4U7L2M2_9BASI</name>
<accession>A0A4U7L2M2</accession>
<dbReference type="GO" id="GO:0000333">
    <property type="term" value="C:telomerase catalytic core complex"/>
    <property type="evidence" value="ECO:0007669"/>
    <property type="project" value="TreeGrafter"/>
</dbReference>
<feature type="domain" description="Reverse transcriptase" evidence="2">
    <location>
        <begin position="1"/>
        <end position="95"/>
    </location>
</feature>
<dbReference type="EMBL" id="SRRM01000002">
    <property type="protein sequence ID" value="TKY90997.1"/>
    <property type="molecule type" value="Genomic_DNA"/>
</dbReference>
<dbReference type="InterPro" id="IPR000477">
    <property type="entry name" value="RT_dom"/>
</dbReference>
<dbReference type="InterPro" id="IPR003545">
    <property type="entry name" value="Telomerase_RT"/>
</dbReference>
<dbReference type="EC" id="2.7.7.49" evidence="1"/>
<dbReference type="GO" id="GO:0042162">
    <property type="term" value="F:telomeric DNA binding"/>
    <property type="evidence" value="ECO:0007669"/>
    <property type="project" value="TreeGrafter"/>
</dbReference>
<comment type="caution">
    <text evidence="3">The sequence shown here is derived from an EMBL/GenBank/DDBJ whole genome shotgun (WGS) entry which is preliminary data.</text>
</comment>
<dbReference type="RefSeq" id="XP_029742982.1">
    <property type="nucleotide sequence ID" value="XM_029881596.1"/>
</dbReference>
<keyword evidence="1" id="KW-0779">Telomere</keyword>
<comment type="similarity">
    <text evidence="1">Belongs to the reverse transcriptase family. Telomerase subfamily.</text>
</comment>
<evidence type="ECO:0000259" key="2">
    <source>
        <dbReference type="PROSITE" id="PS50878"/>
    </source>
</evidence>
<reference evidence="3 4" key="1">
    <citation type="submission" date="2019-05" db="EMBL/GenBank/DDBJ databases">
        <title>Sporisorium graminicola CBS 10092 draft sequencing and annotation.</title>
        <authorList>
            <person name="Solano-Gonzalez S."/>
            <person name="Caddick M.X."/>
            <person name="Darby A."/>
        </authorList>
    </citation>
    <scope>NUCLEOTIDE SEQUENCE [LARGE SCALE GENOMIC DNA]</scope>
    <source>
        <strain evidence="3 4">CBS 10092</strain>
    </source>
</reference>